<feature type="chain" id="PRO_5047070698" evidence="2">
    <location>
        <begin position="19"/>
        <end position="293"/>
    </location>
</feature>
<dbReference type="RefSeq" id="WP_394468679.1">
    <property type="nucleotide sequence ID" value="NZ_JBIGHY010000001.1"/>
</dbReference>
<name>A0ABW7EGJ9_9BURK</name>
<feature type="signal peptide" evidence="2">
    <location>
        <begin position="1"/>
        <end position="18"/>
    </location>
</feature>
<evidence type="ECO:0000313" key="3">
    <source>
        <dbReference type="EMBL" id="MFG6412574.1"/>
    </source>
</evidence>
<protein>
    <submittedName>
        <fullName evidence="3">Uncharacterized protein</fullName>
    </submittedName>
</protein>
<evidence type="ECO:0000256" key="1">
    <source>
        <dbReference type="SAM" id="MobiDB-lite"/>
    </source>
</evidence>
<keyword evidence="2" id="KW-0732">Signal</keyword>
<comment type="caution">
    <text evidence="3">The sequence shown here is derived from an EMBL/GenBank/DDBJ whole genome shotgun (WGS) entry which is preliminary data.</text>
</comment>
<proteinExistence type="predicted"/>
<accession>A0ABW7EGJ9</accession>
<feature type="region of interest" description="Disordered" evidence="1">
    <location>
        <begin position="17"/>
        <end position="37"/>
    </location>
</feature>
<keyword evidence="4" id="KW-1185">Reference proteome</keyword>
<organism evidence="3 4">
    <name type="scientific">Pelomonas dachongensis</name>
    <dbReference type="NCBI Taxonomy" id="3299029"/>
    <lineage>
        <taxon>Bacteria</taxon>
        <taxon>Pseudomonadati</taxon>
        <taxon>Pseudomonadota</taxon>
        <taxon>Betaproteobacteria</taxon>
        <taxon>Burkholderiales</taxon>
        <taxon>Sphaerotilaceae</taxon>
        <taxon>Roseateles</taxon>
    </lineage>
</organism>
<gene>
    <name evidence="3" type="ORF">ACG02S_01540</name>
</gene>
<dbReference type="PROSITE" id="PS51257">
    <property type="entry name" value="PROKAR_LIPOPROTEIN"/>
    <property type="match status" value="1"/>
</dbReference>
<evidence type="ECO:0000256" key="2">
    <source>
        <dbReference type="SAM" id="SignalP"/>
    </source>
</evidence>
<reference evidence="3 4" key="1">
    <citation type="submission" date="2024-09" db="EMBL/GenBank/DDBJ databases">
        <title>Novel species of the genus Pelomonas and Roseateles isolated from streams.</title>
        <authorList>
            <person name="Lu H."/>
        </authorList>
    </citation>
    <scope>NUCLEOTIDE SEQUENCE [LARGE SCALE GENOMIC DNA]</scope>
    <source>
        <strain evidence="3 4">DC23W</strain>
    </source>
</reference>
<sequence>MRFTLLLIACAAALSACSKPDTPSEDQPPAEPATADTGTDVHTAAFIKAVKQDFATQLVASASEACGSVKGSDMPDLKSGSPMTYSAAGVIDWGKGQLDYVHEPGAKIGLVNTRGEGTFSFVVDVHVLASGQRQYVAGLSQLQNGSLSASITDERDAMAHEGDTSRTRGNLCVGGTTPPARVTQGMWPLAAKHLQAPGTSMLCIDPASKSGPVTLAFSFDGKTLQAGDHRFTAADAAHSETLMIDPVGNTPGVIYSVNRADGAGAGIGLPAPGVLHYAQLDLPGRGRMMCGRP</sequence>
<evidence type="ECO:0000313" key="4">
    <source>
        <dbReference type="Proteomes" id="UP001606300"/>
    </source>
</evidence>
<dbReference type="EMBL" id="JBIGHY010000001">
    <property type="protein sequence ID" value="MFG6412574.1"/>
    <property type="molecule type" value="Genomic_DNA"/>
</dbReference>
<dbReference type="Proteomes" id="UP001606300">
    <property type="component" value="Unassembled WGS sequence"/>
</dbReference>